<reference evidence="4" key="2">
    <citation type="journal article" date="2023" name="Science">
        <title>Genomic signatures of disease resistance in endangered staghorn corals.</title>
        <authorList>
            <person name="Vollmer S.V."/>
            <person name="Selwyn J.D."/>
            <person name="Despard B.A."/>
            <person name="Roesel C.L."/>
        </authorList>
    </citation>
    <scope>NUCLEOTIDE SEQUENCE</scope>
    <source>
        <strain evidence="4">K2</strain>
    </source>
</reference>
<name>A0AAD9QET5_ACRCE</name>
<dbReference type="PANTHER" id="PTHR31784">
    <property type="entry name" value="BIOGENESIS OF LYSOSOME-RELATED ORGANELLES COMPLEX 1 SUBUNIT 5"/>
    <property type="match status" value="1"/>
</dbReference>
<feature type="coiled-coil region" evidence="3">
    <location>
        <begin position="64"/>
        <end position="109"/>
    </location>
</feature>
<dbReference type="Proteomes" id="UP001249851">
    <property type="component" value="Unassembled WGS sequence"/>
</dbReference>
<keyword evidence="5" id="KW-1185">Reference proteome</keyword>
<protein>
    <recommendedName>
        <fullName evidence="2">Biogenesis of lysosome-related organelles complex 1 subunit 5</fullName>
    </recommendedName>
</protein>
<sequence>MAGESVIRDVSGVYSRLFDHRAVLQNECKFVVREFESKRNDREALRLAEALKIVNEIQNKIPECKELAERMNDVQDHLKDARQRCHDILEKEEQDLNKSRREEIKIKTKKKWDEFLKEKDKEEEKIEKDFMTKSLKLKEKYGMVDMSVAE</sequence>
<evidence type="ECO:0000256" key="1">
    <source>
        <dbReference type="ARBA" id="ARBA00010754"/>
    </source>
</evidence>
<keyword evidence="3" id="KW-0175">Coiled coil</keyword>
<comment type="caution">
    <text evidence="4">The sequence shown here is derived from an EMBL/GenBank/DDBJ whole genome shotgun (WGS) entry which is preliminary data.</text>
</comment>
<evidence type="ECO:0000313" key="5">
    <source>
        <dbReference type="Proteomes" id="UP001249851"/>
    </source>
</evidence>
<dbReference type="AlphaFoldDB" id="A0AAD9QET5"/>
<evidence type="ECO:0000313" key="4">
    <source>
        <dbReference type="EMBL" id="KAK2559994.1"/>
    </source>
</evidence>
<evidence type="ECO:0000256" key="3">
    <source>
        <dbReference type="SAM" id="Coils"/>
    </source>
</evidence>
<evidence type="ECO:0000256" key="2">
    <source>
        <dbReference type="ARBA" id="ARBA00019580"/>
    </source>
</evidence>
<gene>
    <name evidence="4" type="ORF">P5673_017578</name>
</gene>
<dbReference type="InterPro" id="IPR017243">
    <property type="entry name" value="Bloc1s5"/>
</dbReference>
<dbReference type="Pfam" id="PF14942">
    <property type="entry name" value="Muted"/>
    <property type="match status" value="1"/>
</dbReference>
<proteinExistence type="inferred from homology"/>
<organism evidence="4 5">
    <name type="scientific">Acropora cervicornis</name>
    <name type="common">Staghorn coral</name>
    <dbReference type="NCBI Taxonomy" id="6130"/>
    <lineage>
        <taxon>Eukaryota</taxon>
        <taxon>Metazoa</taxon>
        <taxon>Cnidaria</taxon>
        <taxon>Anthozoa</taxon>
        <taxon>Hexacorallia</taxon>
        <taxon>Scleractinia</taxon>
        <taxon>Astrocoeniina</taxon>
        <taxon>Acroporidae</taxon>
        <taxon>Acropora</taxon>
    </lineage>
</organism>
<dbReference type="GO" id="GO:0030133">
    <property type="term" value="C:transport vesicle"/>
    <property type="evidence" value="ECO:0007669"/>
    <property type="project" value="InterPro"/>
</dbReference>
<dbReference type="EMBL" id="JARQWQ010000038">
    <property type="protein sequence ID" value="KAK2559994.1"/>
    <property type="molecule type" value="Genomic_DNA"/>
</dbReference>
<dbReference type="PANTHER" id="PTHR31784:SF2">
    <property type="entry name" value="BIOGENESIS OF LYSOSOME-RELATED ORGANELLES COMPLEX 1 SUBUNIT 5"/>
    <property type="match status" value="1"/>
</dbReference>
<dbReference type="GO" id="GO:0031083">
    <property type="term" value="C:BLOC-1 complex"/>
    <property type="evidence" value="ECO:0007669"/>
    <property type="project" value="InterPro"/>
</dbReference>
<comment type="similarity">
    <text evidence="1">Belongs to the BLOC1S5 family.</text>
</comment>
<accession>A0AAD9QET5</accession>
<reference evidence="4" key="1">
    <citation type="journal article" date="2023" name="G3 (Bethesda)">
        <title>Whole genome assembly and annotation of the endangered Caribbean coral Acropora cervicornis.</title>
        <authorList>
            <person name="Selwyn J.D."/>
            <person name="Vollmer S.V."/>
        </authorList>
    </citation>
    <scope>NUCLEOTIDE SEQUENCE</scope>
    <source>
        <strain evidence="4">K2</strain>
    </source>
</reference>